<gene>
    <name evidence="1" type="ORF">EYE42_14490</name>
</gene>
<evidence type="ECO:0000313" key="1">
    <source>
        <dbReference type="EMBL" id="TBN37235.1"/>
    </source>
</evidence>
<reference evidence="1 2" key="1">
    <citation type="submission" date="2019-02" db="EMBL/GenBank/DDBJ databases">
        <title>Paracoccus subflavus sp. nov., isolated from marine sediment of the Pacific Ocean.</title>
        <authorList>
            <person name="Zhang G."/>
        </authorList>
    </citation>
    <scope>NUCLEOTIDE SEQUENCE [LARGE SCALE GENOMIC DNA]</scope>
    <source>
        <strain evidence="1 2">GY0581</strain>
    </source>
</reference>
<organism evidence="1 2">
    <name type="scientific">Paracoccus subflavus</name>
    <dbReference type="NCBI Taxonomy" id="2528244"/>
    <lineage>
        <taxon>Bacteria</taxon>
        <taxon>Pseudomonadati</taxon>
        <taxon>Pseudomonadota</taxon>
        <taxon>Alphaproteobacteria</taxon>
        <taxon>Rhodobacterales</taxon>
        <taxon>Paracoccaceae</taxon>
        <taxon>Paracoccus</taxon>
    </lineage>
</organism>
<proteinExistence type="predicted"/>
<dbReference type="AlphaFoldDB" id="A0A4Q9FXA4"/>
<protein>
    <submittedName>
        <fullName evidence="1">Uncharacterized protein</fullName>
    </submittedName>
</protein>
<dbReference type="Proteomes" id="UP000293520">
    <property type="component" value="Unassembled WGS sequence"/>
</dbReference>
<evidence type="ECO:0000313" key="2">
    <source>
        <dbReference type="Proteomes" id="UP000293520"/>
    </source>
</evidence>
<dbReference type="RefSeq" id="WP_130992035.1">
    <property type="nucleotide sequence ID" value="NZ_SISK01000014.1"/>
</dbReference>
<sequence>MATRASGNVHNKHFVLVSLPSCATKANSTALAALTPYTAAATIAAAPPVTSVTPTRFAINQRVGSIRAILTSATRPPQSALTTLSARRPLIDNCKCSVTCDFVSFNEDERGVGTAETGLAGLSRLTRLSRIAVATAWPFSWQSVRTFWSNFSDRVCDVGIVKLDDPKVANQMKFSARYNKPSTVQHHFTISRKLQCLIASDVDVDA</sequence>
<accession>A0A4Q9FXA4</accession>
<keyword evidence="2" id="KW-1185">Reference proteome</keyword>
<dbReference type="EMBL" id="SISK01000014">
    <property type="protein sequence ID" value="TBN37235.1"/>
    <property type="molecule type" value="Genomic_DNA"/>
</dbReference>
<name>A0A4Q9FXA4_9RHOB</name>
<comment type="caution">
    <text evidence="1">The sequence shown here is derived from an EMBL/GenBank/DDBJ whole genome shotgun (WGS) entry which is preliminary data.</text>
</comment>